<dbReference type="Proteomes" id="UP001279734">
    <property type="component" value="Unassembled WGS sequence"/>
</dbReference>
<sequence length="134" mass="14840">MLPHMKRFNAVQALVIPRAPCFANLGYHVAICFVPRSHPGTPKALKSLIDRAQELRLLDLSPMKNNVLDGLNLFEGTDSHHFHSGNRGHQNSGGTTMDALEMISTKPLLSSITTILHSYYDTRLLLVQGSSMVF</sequence>
<protein>
    <submittedName>
        <fullName evidence="1">Uncharacterized protein</fullName>
    </submittedName>
</protein>
<dbReference type="GO" id="GO:0005737">
    <property type="term" value="C:cytoplasm"/>
    <property type="evidence" value="ECO:0007669"/>
    <property type="project" value="TreeGrafter"/>
</dbReference>
<evidence type="ECO:0000313" key="1">
    <source>
        <dbReference type="EMBL" id="GMH27130.1"/>
    </source>
</evidence>
<gene>
    <name evidence="1" type="ORF">Nepgr_028973</name>
</gene>
<proteinExistence type="predicted"/>
<dbReference type="PANTHER" id="PTHR43651">
    <property type="entry name" value="1,4-ALPHA-GLUCAN-BRANCHING ENZYME"/>
    <property type="match status" value="1"/>
</dbReference>
<dbReference type="GO" id="GO:0005982">
    <property type="term" value="P:starch metabolic process"/>
    <property type="evidence" value="ECO:0007669"/>
    <property type="project" value="TreeGrafter"/>
</dbReference>
<dbReference type="AlphaFoldDB" id="A0AAD3TCQ2"/>
<keyword evidence="2" id="KW-1185">Reference proteome</keyword>
<dbReference type="Gene3D" id="3.20.20.80">
    <property type="entry name" value="Glycosidases"/>
    <property type="match status" value="1"/>
</dbReference>
<reference evidence="1" key="1">
    <citation type="submission" date="2023-05" db="EMBL/GenBank/DDBJ databases">
        <title>Nepenthes gracilis genome sequencing.</title>
        <authorList>
            <person name="Fukushima K."/>
        </authorList>
    </citation>
    <scope>NUCLEOTIDE SEQUENCE</scope>
    <source>
        <strain evidence="1">SING2019-196</strain>
    </source>
</reference>
<accession>A0AAD3TCQ2</accession>
<name>A0AAD3TCQ2_NEPGR</name>
<dbReference type="PANTHER" id="PTHR43651:SF3">
    <property type="entry name" value="1,4-ALPHA-GLUCAN-BRANCHING ENZYME"/>
    <property type="match status" value="1"/>
</dbReference>
<dbReference type="GO" id="GO:0003844">
    <property type="term" value="F:1,4-alpha-glucan branching enzyme activity"/>
    <property type="evidence" value="ECO:0007669"/>
    <property type="project" value="TreeGrafter"/>
</dbReference>
<organism evidence="1 2">
    <name type="scientific">Nepenthes gracilis</name>
    <name type="common">Slender pitcher plant</name>
    <dbReference type="NCBI Taxonomy" id="150966"/>
    <lineage>
        <taxon>Eukaryota</taxon>
        <taxon>Viridiplantae</taxon>
        <taxon>Streptophyta</taxon>
        <taxon>Embryophyta</taxon>
        <taxon>Tracheophyta</taxon>
        <taxon>Spermatophyta</taxon>
        <taxon>Magnoliopsida</taxon>
        <taxon>eudicotyledons</taxon>
        <taxon>Gunneridae</taxon>
        <taxon>Pentapetalae</taxon>
        <taxon>Caryophyllales</taxon>
        <taxon>Nepenthaceae</taxon>
        <taxon>Nepenthes</taxon>
    </lineage>
</organism>
<evidence type="ECO:0000313" key="2">
    <source>
        <dbReference type="Proteomes" id="UP001279734"/>
    </source>
</evidence>
<dbReference type="EMBL" id="BSYO01000032">
    <property type="protein sequence ID" value="GMH27130.1"/>
    <property type="molecule type" value="Genomic_DNA"/>
</dbReference>
<comment type="caution">
    <text evidence="1">The sequence shown here is derived from an EMBL/GenBank/DDBJ whole genome shotgun (WGS) entry which is preliminary data.</text>
</comment>